<comment type="similarity">
    <text evidence="8 9">Belongs to the TRAP transporter small permease family.</text>
</comment>
<dbReference type="KEGG" id="sno:Snov_3665"/>
<keyword evidence="3" id="KW-1003">Cell membrane</keyword>
<reference evidence="11 12" key="1">
    <citation type="journal article" date="2012" name="Stand. Genomic Sci.">
        <title>Complete genome sequence of the facultatively chemolithoautotrophic and methylotrophic alpha Proteobacterium Starkeya novella type strain (ATCC 8093(T)).</title>
        <authorList>
            <person name="Kappler U."/>
            <person name="Davenport K."/>
            <person name="Beatson S."/>
            <person name="Lucas S."/>
            <person name="Lapidus A."/>
            <person name="Copeland A."/>
            <person name="Berry K.W."/>
            <person name="Glavina Del Rio T."/>
            <person name="Hammon N."/>
            <person name="Dalin E."/>
            <person name="Tice H."/>
            <person name="Pitluck S."/>
            <person name="Richardson P."/>
            <person name="Bruce D."/>
            <person name="Goodwin L.A."/>
            <person name="Han C."/>
            <person name="Tapia R."/>
            <person name="Detter J.C."/>
            <person name="Chang Y.J."/>
            <person name="Jeffries C.D."/>
            <person name="Land M."/>
            <person name="Hauser L."/>
            <person name="Kyrpides N.C."/>
            <person name="Goker M."/>
            <person name="Ivanova N."/>
            <person name="Klenk H.P."/>
            <person name="Woyke T."/>
        </authorList>
    </citation>
    <scope>NUCLEOTIDE SEQUENCE [LARGE SCALE GENOMIC DNA]</scope>
    <source>
        <strain evidence="12">ATCC 8093 / DSM 506 / JCM 20403 / CCM 1077 / IAM 12100 / NBRC 12443 / NCIMB 10456</strain>
    </source>
</reference>
<comment type="function">
    <text evidence="9">Part of the tripartite ATP-independent periplasmic (TRAP) transport system.</text>
</comment>
<dbReference type="InterPro" id="IPR055348">
    <property type="entry name" value="DctQ"/>
</dbReference>
<dbReference type="Pfam" id="PF04290">
    <property type="entry name" value="DctQ"/>
    <property type="match status" value="1"/>
</dbReference>
<keyword evidence="7 9" id="KW-0472">Membrane</keyword>
<evidence type="ECO:0000259" key="10">
    <source>
        <dbReference type="Pfam" id="PF04290"/>
    </source>
</evidence>
<gene>
    <name evidence="11" type="ordered locus">Snov_3665</name>
</gene>
<evidence type="ECO:0000256" key="3">
    <source>
        <dbReference type="ARBA" id="ARBA00022475"/>
    </source>
</evidence>
<dbReference type="AlphaFoldDB" id="D7AAR8"/>
<dbReference type="OrthoDB" id="4964541at2"/>
<evidence type="ECO:0000256" key="2">
    <source>
        <dbReference type="ARBA" id="ARBA00022448"/>
    </source>
</evidence>
<feature type="transmembrane region" description="Helical" evidence="9">
    <location>
        <begin position="86"/>
        <end position="107"/>
    </location>
</feature>
<feature type="transmembrane region" description="Helical" evidence="9">
    <location>
        <begin position="12"/>
        <end position="35"/>
    </location>
</feature>
<name>D7AAR8_ANCN5</name>
<dbReference type="GO" id="GO:0015740">
    <property type="term" value="P:C4-dicarboxylate transport"/>
    <property type="evidence" value="ECO:0007669"/>
    <property type="project" value="TreeGrafter"/>
</dbReference>
<evidence type="ECO:0000256" key="8">
    <source>
        <dbReference type="ARBA" id="ARBA00038436"/>
    </source>
</evidence>
<organism evidence="11 12">
    <name type="scientific">Ancylobacter novellus (strain ATCC 8093 / DSM 506 / JCM 20403 / CCM 1077 / IAM 12100 / NBRC 12443 / NCIMB 10456)</name>
    <name type="common">Starkeya novella</name>
    <dbReference type="NCBI Taxonomy" id="639283"/>
    <lineage>
        <taxon>Bacteria</taxon>
        <taxon>Pseudomonadati</taxon>
        <taxon>Pseudomonadota</taxon>
        <taxon>Alphaproteobacteria</taxon>
        <taxon>Hyphomicrobiales</taxon>
        <taxon>Xanthobacteraceae</taxon>
        <taxon>Ancylobacter</taxon>
    </lineage>
</organism>
<dbReference type="HOGENOM" id="CLU_086356_9_0_5"/>
<dbReference type="GO" id="GO:0005886">
    <property type="term" value="C:plasma membrane"/>
    <property type="evidence" value="ECO:0007669"/>
    <property type="project" value="UniProtKB-SubCell"/>
</dbReference>
<evidence type="ECO:0000313" key="11">
    <source>
        <dbReference type="EMBL" id="ADH90935.1"/>
    </source>
</evidence>
<dbReference type="InterPro" id="IPR007387">
    <property type="entry name" value="TRAP_DctQ"/>
</dbReference>
<keyword evidence="5 9" id="KW-0812">Transmembrane</keyword>
<evidence type="ECO:0000256" key="6">
    <source>
        <dbReference type="ARBA" id="ARBA00022989"/>
    </source>
</evidence>
<dbReference type="PANTHER" id="PTHR35011">
    <property type="entry name" value="2,3-DIKETO-L-GULONATE TRAP TRANSPORTER SMALL PERMEASE PROTEIN YIAM"/>
    <property type="match status" value="1"/>
</dbReference>
<accession>D7AAR8</accession>
<keyword evidence="4 9" id="KW-0997">Cell inner membrane</keyword>
<evidence type="ECO:0000256" key="1">
    <source>
        <dbReference type="ARBA" id="ARBA00004429"/>
    </source>
</evidence>
<keyword evidence="12" id="KW-1185">Reference proteome</keyword>
<evidence type="ECO:0000256" key="4">
    <source>
        <dbReference type="ARBA" id="ARBA00022519"/>
    </source>
</evidence>
<keyword evidence="2 9" id="KW-0813">Transport</keyword>
<evidence type="ECO:0000256" key="7">
    <source>
        <dbReference type="ARBA" id="ARBA00023136"/>
    </source>
</evidence>
<feature type="domain" description="Tripartite ATP-independent periplasmic transporters DctQ component" evidence="10">
    <location>
        <begin position="23"/>
        <end position="151"/>
    </location>
</feature>
<dbReference type="STRING" id="639283.Snov_3665"/>
<protein>
    <recommendedName>
        <fullName evidence="9">TRAP transporter small permease protein</fullName>
    </recommendedName>
</protein>
<evidence type="ECO:0000256" key="9">
    <source>
        <dbReference type="RuleBase" id="RU369079"/>
    </source>
</evidence>
<dbReference type="Proteomes" id="UP000006633">
    <property type="component" value="Chromosome"/>
</dbReference>
<comment type="subcellular location">
    <subcellularLocation>
        <location evidence="1 9">Cell inner membrane</location>
        <topology evidence="1 9">Multi-pass membrane protein</topology>
    </subcellularLocation>
</comment>
<feature type="transmembrane region" description="Helical" evidence="9">
    <location>
        <begin position="47"/>
        <end position="65"/>
    </location>
</feature>
<dbReference type="GO" id="GO:0022857">
    <property type="term" value="F:transmembrane transporter activity"/>
    <property type="evidence" value="ECO:0007669"/>
    <property type="project" value="UniProtKB-UniRule"/>
</dbReference>
<keyword evidence="6 9" id="KW-1133">Transmembrane helix</keyword>
<dbReference type="eggNOG" id="COG3090">
    <property type="taxonomic scope" value="Bacteria"/>
</dbReference>
<proteinExistence type="inferred from homology"/>
<evidence type="ECO:0000313" key="12">
    <source>
        <dbReference type="Proteomes" id="UP000006633"/>
    </source>
</evidence>
<dbReference type="PANTHER" id="PTHR35011:SF2">
    <property type="entry name" value="2,3-DIKETO-L-GULONATE TRAP TRANSPORTER SMALL PERMEASE PROTEIN YIAM"/>
    <property type="match status" value="1"/>
</dbReference>
<dbReference type="EMBL" id="CP002026">
    <property type="protein sequence ID" value="ADH90935.1"/>
    <property type="molecule type" value="Genomic_DNA"/>
</dbReference>
<feature type="transmembrane region" description="Helical" evidence="9">
    <location>
        <begin position="127"/>
        <end position="145"/>
    </location>
</feature>
<evidence type="ECO:0000256" key="5">
    <source>
        <dbReference type="ARBA" id="ARBA00022692"/>
    </source>
</evidence>
<comment type="subunit">
    <text evidence="9">The complex comprises the extracytoplasmic solute receptor protein and the two transmembrane proteins.</text>
</comment>
<dbReference type="RefSeq" id="WP_013168436.1">
    <property type="nucleotide sequence ID" value="NC_014217.1"/>
</dbReference>
<sequence length="196" mass="21550">MSRLVDAYFTLLKILCALLLAGMVVLVFGNVVLRYGFNSGITLSEEVSRWMFVWLTFLGSIIALRERGHLGVDALVRRLPLWGKKLCFVVSHSLIIYAIVLFVMGTWQQTLINWDVVAPASGASVAVFYGVGLVFGISTVPLLLADLWRVLSGRADEAELIAVRESEEESVDEVQRRHLAADAGELSGTRRVGEAA</sequence>